<gene>
    <name evidence="1" type="ORF">HNR75_001568</name>
</gene>
<evidence type="ECO:0000313" key="2">
    <source>
        <dbReference type="Proteomes" id="UP000585721"/>
    </source>
</evidence>
<organism evidence="1 2">
    <name type="scientific">Tolumonas osonensis</name>
    <dbReference type="NCBI Taxonomy" id="675874"/>
    <lineage>
        <taxon>Bacteria</taxon>
        <taxon>Pseudomonadati</taxon>
        <taxon>Pseudomonadota</taxon>
        <taxon>Gammaproteobacteria</taxon>
        <taxon>Aeromonadales</taxon>
        <taxon>Aeromonadaceae</taxon>
        <taxon>Tolumonas</taxon>
    </lineage>
</organism>
<evidence type="ECO:0000313" key="1">
    <source>
        <dbReference type="EMBL" id="MBB6055650.1"/>
    </source>
</evidence>
<dbReference type="RefSeq" id="WP_188026405.1">
    <property type="nucleotide sequence ID" value="NZ_JACHGR010000005.1"/>
</dbReference>
<sequence>MNNQIKTIYQKLFDSLISSKYKGKDKKLCLFNAQVGNQYDKKLMIVGRAVNGWSNEFTINNINNTELLSALDTPKTSECPLKWIINTSNEDEGYNSNRSAFWRIAKKTAFHLNPKLSNDSWSSSIVWSNLYKIAPSAGGNPSDSLCDLQFQFCNKILQLEIELYKPKYILFLTGINWFNGYLEENNSFKNNLEYKYIDATGTYLSSKIIIAKHPQGKPEDIFISELSKAFSTV</sequence>
<accession>A0A841GLH9</accession>
<reference evidence="1 2" key="1">
    <citation type="submission" date="2020-08" db="EMBL/GenBank/DDBJ databases">
        <title>Genomic Encyclopedia of Type Strains, Phase IV (KMG-IV): sequencing the most valuable type-strain genomes for metagenomic binning, comparative biology and taxonomic classification.</title>
        <authorList>
            <person name="Goeker M."/>
        </authorList>
    </citation>
    <scope>NUCLEOTIDE SEQUENCE [LARGE SCALE GENOMIC DNA]</scope>
    <source>
        <strain evidence="1 2">DSM 22975</strain>
    </source>
</reference>
<dbReference type="EMBL" id="JACHGR010000005">
    <property type="protein sequence ID" value="MBB6055650.1"/>
    <property type="molecule type" value="Genomic_DNA"/>
</dbReference>
<comment type="caution">
    <text evidence="1">The sequence shown here is derived from an EMBL/GenBank/DDBJ whole genome shotgun (WGS) entry which is preliminary data.</text>
</comment>
<proteinExistence type="predicted"/>
<evidence type="ECO:0008006" key="3">
    <source>
        <dbReference type="Google" id="ProtNLM"/>
    </source>
</evidence>
<name>A0A841GLH9_9GAMM</name>
<dbReference type="Proteomes" id="UP000585721">
    <property type="component" value="Unassembled WGS sequence"/>
</dbReference>
<protein>
    <recommendedName>
        <fullName evidence="3">Uracil DNA glycosylase superfamily protein</fullName>
    </recommendedName>
</protein>
<dbReference type="AlphaFoldDB" id="A0A841GLH9"/>
<keyword evidence="2" id="KW-1185">Reference proteome</keyword>